<evidence type="ECO:0000313" key="2">
    <source>
        <dbReference type="EMBL" id="RAK74867.1"/>
    </source>
</evidence>
<feature type="compositionally biased region" description="Polar residues" evidence="1">
    <location>
        <begin position="465"/>
        <end position="492"/>
    </location>
</feature>
<feature type="compositionally biased region" description="Low complexity" evidence="1">
    <location>
        <begin position="11"/>
        <end position="21"/>
    </location>
</feature>
<gene>
    <name evidence="2" type="ORF">BO72DRAFT_383832</name>
</gene>
<reference evidence="2 3" key="1">
    <citation type="submission" date="2018-02" db="EMBL/GenBank/DDBJ databases">
        <title>The genomes of Aspergillus section Nigri reveals drivers in fungal speciation.</title>
        <authorList>
            <consortium name="DOE Joint Genome Institute"/>
            <person name="Vesth T.C."/>
            <person name="Nybo J."/>
            <person name="Theobald S."/>
            <person name="Brandl J."/>
            <person name="Frisvad J.C."/>
            <person name="Nielsen K.F."/>
            <person name="Lyhne E.K."/>
            <person name="Kogle M.E."/>
            <person name="Kuo A."/>
            <person name="Riley R."/>
            <person name="Clum A."/>
            <person name="Nolan M."/>
            <person name="Lipzen A."/>
            <person name="Salamov A."/>
            <person name="Henrissat B."/>
            <person name="Wiebenga A."/>
            <person name="De vries R.P."/>
            <person name="Grigoriev I.V."/>
            <person name="Mortensen U.H."/>
            <person name="Andersen M.R."/>
            <person name="Baker S.E."/>
        </authorList>
    </citation>
    <scope>NUCLEOTIDE SEQUENCE [LARGE SCALE GENOMIC DNA]</scope>
    <source>
        <strain evidence="2 3">CBS 313.89</strain>
    </source>
</reference>
<dbReference type="Pfam" id="PF09441">
    <property type="entry name" value="Abp2"/>
    <property type="match status" value="1"/>
</dbReference>
<dbReference type="AlphaFoldDB" id="A0A8G1VW60"/>
<dbReference type="GeneID" id="63858862"/>
<dbReference type="Proteomes" id="UP000249789">
    <property type="component" value="Unassembled WGS sequence"/>
</dbReference>
<evidence type="ECO:0008006" key="4">
    <source>
        <dbReference type="Google" id="ProtNLM"/>
    </source>
</evidence>
<accession>A0A8G1VW60</accession>
<dbReference type="OrthoDB" id="2104370at2759"/>
<dbReference type="VEuPathDB" id="FungiDB:BO72DRAFT_383832"/>
<organism evidence="2 3">
    <name type="scientific">Aspergillus fijiensis CBS 313.89</name>
    <dbReference type="NCBI Taxonomy" id="1448319"/>
    <lineage>
        <taxon>Eukaryota</taxon>
        <taxon>Fungi</taxon>
        <taxon>Dikarya</taxon>
        <taxon>Ascomycota</taxon>
        <taxon>Pezizomycotina</taxon>
        <taxon>Eurotiomycetes</taxon>
        <taxon>Eurotiomycetidae</taxon>
        <taxon>Eurotiales</taxon>
        <taxon>Aspergillaceae</taxon>
        <taxon>Aspergillus</taxon>
    </lineage>
</organism>
<feature type="compositionally biased region" description="Polar residues" evidence="1">
    <location>
        <begin position="446"/>
        <end position="456"/>
    </location>
</feature>
<dbReference type="GO" id="GO:0003688">
    <property type="term" value="F:DNA replication origin binding"/>
    <property type="evidence" value="ECO:0007669"/>
    <property type="project" value="TreeGrafter"/>
</dbReference>
<dbReference type="PANTHER" id="PTHR42048:SF1">
    <property type="entry name" value="ARS-BINDING PROTEIN 2"/>
    <property type="match status" value="1"/>
</dbReference>
<sequence length="806" mass="88265">MEASFPNVMNQPVQPVQPVQPDRTELGPPPMIIQQYARYPAPEPGLHSASSIGSARSQITTSKSPPLHRKATPRSLQASPTAPRPGVPPVLAPAQVPTPTPAPAPAPAPAPVPVRQAPSLSPPNYDSLRQRSTREQMESAETRSLPSRDITDANIDDAYIMFIFYCNPNVPLSMDTSELRKTFRCPPRSDGKSFSIFALYELIKKLDCKELKTWIQLAIELGVEPPCMEKKQSTQKVQQYAVRLKRWMRAMHVDAFFEYCLGHPHPYYTQLPPSGIISESRDGVPLEEDLALRALVPQWKPKRGRKRAELEAMEKAAKRPQLDTSMNVIHPGPFSGQTSTFPTSAIPFSAFPDEIESTDPWMGNAHTFSTEGPSVTHAPQQSQDLRWKHIERDASPNGYPHSAIIPRSNHQSEIFIQPAEPRSAVTPSTGEKTRPKRRHGPAVSSAWPSNNGSNGKTRGRPPNRGTVSGPFSSFPVNPVRSESTHQPNSAIRSSPAIVLDQEHTNRFSDSPYQQSPTPFNLGPKPNKLQLQVPQHPGGPVRLATPPTLAVNGVHSASGMMKTENNQRNGTLAPLYDYAGNVGVTNPSSYANRNLVQQTEITADDVVRVLAGELLRGRVVGRSAPLSAEEGRGLASSVVSSLTSTYAKIPGGSAALMSALHLGLGHQFGYPGVTESVMTIHIEMMPSASSTAPNVDGTPSNHVYTITHEYKHGLRFSTKVTYGNLNIGKSDSNKFESSFRATDELDNSVAELDSITDAEFDVEGADGNVSEATWRQRYLKLRAQMQKKERSLSNYKRKILESVMADL</sequence>
<evidence type="ECO:0000256" key="1">
    <source>
        <dbReference type="SAM" id="MobiDB-lite"/>
    </source>
</evidence>
<feature type="compositionally biased region" description="Basic and acidic residues" evidence="1">
    <location>
        <begin position="128"/>
        <end position="141"/>
    </location>
</feature>
<dbReference type="InterPro" id="IPR018562">
    <property type="entry name" value="ARS-binding_2"/>
</dbReference>
<feature type="region of interest" description="Disordered" evidence="1">
    <location>
        <begin position="417"/>
        <end position="494"/>
    </location>
</feature>
<feature type="compositionally biased region" description="Polar residues" evidence="1">
    <location>
        <begin position="48"/>
        <end position="64"/>
    </location>
</feature>
<proteinExistence type="predicted"/>
<feature type="region of interest" description="Disordered" evidence="1">
    <location>
        <begin position="1"/>
        <end position="148"/>
    </location>
</feature>
<feature type="compositionally biased region" description="Pro residues" evidence="1">
    <location>
        <begin position="82"/>
        <end position="112"/>
    </location>
</feature>
<evidence type="ECO:0000313" key="3">
    <source>
        <dbReference type="Proteomes" id="UP000249789"/>
    </source>
</evidence>
<name>A0A8G1VW60_9EURO</name>
<dbReference type="PANTHER" id="PTHR42048">
    <property type="entry name" value="ARS-BINDING PROTEIN 2"/>
    <property type="match status" value="1"/>
</dbReference>
<protein>
    <recommendedName>
        <fullName evidence="4">ARS binding protein Abp2</fullName>
    </recommendedName>
</protein>
<dbReference type="RefSeq" id="XP_040798877.1">
    <property type="nucleotide sequence ID" value="XM_040941529.1"/>
</dbReference>
<dbReference type="EMBL" id="KZ824664">
    <property type="protein sequence ID" value="RAK74867.1"/>
    <property type="molecule type" value="Genomic_DNA"/>
</dbReference>
<keyword evidence="3" id="KW-1185">Reference proteome</keyword>